<dbReference type="Gene3D" id="3.90.1150.200">
    <property type="match status" value="1"/>
</dbReference>
<dbReference type="SUPFAM" id="SSF159888">
    <property type="entry name" value="YdhG-like"/>
    <property type="match status" value="1"/>
</dbReference>
<gene>
    <name evidence="1" type="ORF">ACFSR2_10705</name>
</gene>
<evidence type="ECO:0008006" key="3">
    <source>
        <dbReference type="Google" id="ProtNLM"/>
    </source>
</evidence>
<dbReference type="Proteomes" id="UP001597510">
    <property type="component" value="Unassembled WGS sequence"/>
</dbReference>
<name>A0ABW5J8F3_9BACT</name>
<sequence>MAKFISVDDYINHQPLHLQQLIQRLRVLIMNAHPKMREHFMINTPMYAVKKDVCYFGKIHPVKGLEIGFLRGFQLSNEQGLLEAKSRKFIHGITLLDIHDLKAKETAFLEILQEALILDEINEKSIFSEILQAGRQKKNKS</sequence>
<protein>
    <recommendedName>
        <fullName evidence="3">YdhG-like domain-containing protein</fullName>
    </recommendedName>
</protein>
<reference evidence="2" key="1">
    <citation type="journal article" date="2019" name="Int. J. Syst. Evol. Microbiol.">
        <title>The Global Catalogue of Microorganisms (GCM) 10K type strain sequencing project: providing services to taxonomists for standard genome sequencing and annotation.</title>
        <authorList>
            <consortium name="The Broad Institute Genomics Platform"/>
            <consortium name="The Broad Institute Genome Sequencing Center for Infectious Disease"/>
            <person name="Wu L."/>
            <person name="Ma J."/>
        </authorList>
    </citation>
    <scope>NUCLEOTIDE SEQUENCE [LARGE SCALE GENOMIC DNA]</scope>
    <source>
        <strain evidence="2">KCTC 52344</strain>
    </source>
</reference>
<dbReference type="EMBL" id="JBHULC010000009">
    <property type="protein sequence ID" value="MFD2521358.1"/>
    <property type="molecule type" value="Genomic_DNA"/>
</dbReference>
<proteinExistence type="predicted"/>
<keyword evidence="2" id="KW-1185">Reference proteome</keyword>
<dbReference type="RefSeq" id="WP_340237013.1">
    <property type="nucleotide sequence ID" value="NZ_JBBEWC010000007.1"/>
</dbReference>
<organism evidence="1 2">
    <name type="scientific">Emticicia soli</name>
    <dbReference type="NCBI Taxonomy" id="2027878"/>
    <lineage>
        <taxon>Bacteria</taxon>
        <taxon>Pseudomonadati</taxon>
        <taxon>Bacteroidota</taxon>
        <taxon>Cytophagia</taxon>
        <taxon>Cytophagales</taxon>
        <taxon>Leadbetterellaceae</taxon>
        <taxon>Emticicia</taxon>
    </lineage>
</organism>
<evidence type="ECO:0000313" key="1">
    <source>
        <dbReference type="EMBL" id="MFD2521358.1"/>
    </source>
</evidence>
<accession>A0ABW5J8F3</accession>
<evidence type="ECO:0000313" key="2">
    <source>
        <dbReference type="Proteomes" id="UP001597510"/>
    </source>
</evidence>
<comment type="caution">
    <text evidence="1">The sequence shown here is derived from an EMBL/GenBank/DDBJ whole genome shotgun (WGS) entry which is preliminary data.</text>
</comment>